<dbReference type="EC" id="1.1.1.67" evidence="4"/>
<dbReference type="EMBL" id="CP143423">
    <property type="protein sequence ID" value="WVX48222.1"/>
    <property type="molecule type" value="Genomic_DNA"/>
</dbReference>
<dbReference type="GO" id="GO:0050086">
    <property type="term" value="F:mannitol 2-dehydrogenase activity"/>
    <property type="evidence" value="ECO:0007669"/>
    <property type="project" value="UniProtKB-EC"/>
</dbReference>
<name>A0ABZ2BSP3_9RHOB</name>
<reference evidence="5" key="2">
    <citation type="submission" date="2024-01" db="EMBL/GenBank/DDBJ databases">
        <title>Roseobacter fucihabitans sp. nov., isolated from the brown alga Fucus spiralis.</title>
        <authorList>
            <person name="Hahnke S."/>
            <person name="Berger M."/>
            <person name="Schlingloff A."/>
            <person name="Athale I."/>
            <person name="Neumann-Schaal M."/>
            <person name="Adenaya A."/>
            <person name="Poehlein A."/>
            <person name="Daniel R."/>
            <person name="Pertersen J."/>
            <person name="Brinkhoff T."/>
        </authorList>
    </citation>
    <scope>NUCLEOTIDE SEQUENCE [LARGE SCALE GENOMIC DNA]</scope>
    <source>
        <strain evidence="5">B14</strain>
    </source>
</reference>
<dbReference type="InterPro" id="IPR000669">
    <property type="entry name" value="Mannitol_DH"/>
</dbReference>
<protein>
    <submittedName>
        <fullName evidence="4">Mannitol 2-dehydrogenase</fullName>
        <ecNumber evidence="4">1.1.1.67</ecNumber>
    </submittedName>
</protein>
<dbReference type="RefSeq" id="WP_222869377.1">
    <property type="nucleotide sequence ID" value="NZ_CP143423.1"/>
</dbReference>
<feature type="domain" description="Mannitol dehydrogenase N-terminal" evidence="2">
    <location>
        <begin position="16"/>
        <end position="247"/>
    </location>
</feature>
<dbReference type="InterPro" id="IPR013131">
    <property type="entry name" value="Mannitol_DH_N"/>
</dbReference>
<evidence type="ECO:0000313" key="5">
    <source>
        <dbReference type="Proteomes" id="UP001318682"/>
    </source>
</evidence>
<dbReference type="InterPro" id="IPR013118">
    <property type="entry name" value="Mannitol_DH_C"/>
</dbReference>
<accession>A0ABZ2BSP3</accession>
<dbReference type="Proteomes" id="UP001318682">
    <property type="component" value="Chromosome"/>
</dbReference>
<dbReference type="PANTHER" id="PTHR43362:SF1">
    <property type="entry name" value="MANNITOL DEHYDROGENASE 2-RELATED"/>
    <property type="match status" value="1"/>
</dbReference>
<dbReference type="Pfam" id="PF08125">
    <property type="entry name" value="Mannitol_dh_C"/>
    <property type="match status" value="1"/>
</dbReference>
<proteinExistence type="predicted"/>
<keyword evidence="1 4" id="KW-0560">Oxidoreductase</keyword>
<dbReference type="PRINTS" id="PR00084">
    <property type="entry name" value="MTLDHDRGNASE"/>
</dbReference>
<dbReference type="Gene3D" id="1.10.1040.10">
    <property type="entry name" value="N-(1-d-carboxylethyl)-l-norvaline Dehydrogenase, domain 2"/>
    <property type="match status" value="1"/>
</dbReference>
<evidence type="ECO:0000256" key="1">
    <source>
        <dbReference type="ARBA" id="ARBA00023002"/>
    </source>
</evidence>
<dbReference type="Gene3D" id="3.40.50.720">
    <property type="entry name" value="NAD(P)-binding Rossmann-like Domain"/>
    <property type="match status" value="1"/>
</dbReference>
<dbReference type="InterPro" id="IPR050988">
    <property type="entry name" value="Mannitol_DH/Oxidoreductase"/>
</dbReference>
<evidence type="ECO:0000259" key="3">
    <source>
        <dbReference type="Pfam" id="PF08125"/>
    </source>
</evidence>
<keyword evidence="5" id="KW-1185">Reference proteome</keyword>
<feature type="domain" description="Mannitol dehydrogenase C-terminal" evidence="3">
    <location>
        <begin position="260"/>
        <end position="364"/>
    </location>
</feature>
<dbReference type="InterPro" id="IPR008927">
    <property type="entry name" value="6-PGluconate_DH-like_C_sf"/>
</dbReference>
<dbReference type="SUPFAM" id="SSF51735">
    <property type="entry name" value="NAD(P)-binding Rossmann-fold domains"/>
    <property type="match status" value="1"/>
</dbReference>
<dbReference type="InterPro" id="IPR013328">
    <property type="entry name" value="6PGD_dom2"/>
</dbReference>
<dbReference type="SUPFAM" id="SSF48179">
    <property type="entry name" value="6-phosphogluconate dehydrogenase C-terminal domain-like"/>
    <property type="match status" value="1"/>
</dbReference>
<dbReference type="InterPro" id="IPR036291">
    <property type="entry name" value="NAD(P)-bd_dom_sf"/>
</dbReference>
<dbReference type="Pfam" id="PF01232">
    <property type="entry name" value="Mannitol_dh"/>
    <property type="match status" value="1"/>
</dbReference>
<reference evidence="4 5" key="1">
    <citation type="submission" date="2015-07" db="EMBL/GenBank/DDBJ databases">
        <authorList>
            <person name="Voget S."/>
            <person name="Dogs M."/>
            <person name="Brinkhoff T.H."/>
            <person name="Daniel R."/>
        </authorList>
    </citation>
    <scope>NUCLEOTIDE SEQUENCE [LARGE SCALE GENOMIC DNA]</scope>
    <source>
        <strain evidence="4 5">B14</strain>
    </source>
</reference>
<sequence length="418" mass="44378">MACRGSRARGLSPVNRIVHIGTGAFHRAHQAWYVAQAGGGWRIDGISLRSPAVRDALVLDDFAYALEISDAQGRRIEVIDVIESMTVAPQERGAVAALIARENTALVTVTVTEKGYHLRGDGTLDLAAVAPDIAALREGGEPVTMPGHLLAGLALRQAPLTVMSCDNLPDNGKKLKAALLALAQAVGIDPSRVTRHAFPSTMVDRITPAPDDALRARVRAAGAPSQAPVATEAFTEWVIEDAFAGPMPDFAAASAQIVADVGPHELRKLRMLNGAHSTLAYAGLNKGLSFVHEAVGDPNLRQLARGVMDEAAATLPETIRAKAPAYAEALLLRFENPSLAHSLRQIAMDGSLKLPIRILSTMAARPDSPACARALRAWECWLDAEFAAGRMPDDPAAERLRAGRARGLSARAILEDLA</sequence>
<dbReference type="PANTHER" id="PTHR43362">
    <property type="entry name" value="MANNITOL DEHYDROGENASE DSF1-RELATED"/>
    <property type="match status" value="1"/>
</dbReference>
<evidence type="ECO:0000313" key="4">
    <source>
        <dbReference type="EMBL" id="WVX48222.1"/>
    </source>
</evidence>
<evidence type="ECO:0000259" key="2">
    <source>
        <dbReference type="Pfam" id="PF01232"/>
    </source>
</evidence>
<gene>
    <name evidence="4" type="primary">mtlK_3</name>
    <name evidence="4" type="ORF">ROLI_013010</name>
</gene>
<organism evidence="4 5">
    <name type="scientific">Roseobacter fucihabitans</name>
    <dbReference type="NCBI Taxonomy" id="1537242"/>
    <lineage>
        <taxon>Bacteria</taxon>
        <taxon>Pseudomonadati</taxon>
        <taxon>Pseudomonadota</taxon>
        <taxon>Alphaproteobacteria</taxon>
        <taxon>Rhodobacterales</taxon>
        <taxon>Roseobacteraceae</taxon>
        <taxon>Roseobacter</taxon>
    </lineage>
</organism>